<protein>
    <submittedName>
        <fullName evidence="2">Uncharacterized protein</fullName>
    </submittedName>
</protein>
<dbReference type="EMBL" id="UINC01033685">
    <property type="protein sequence ID" value="SVB23348.1"/>
    <property type="molecule type" value="Genomic_DNA"/>
</dbReference>
<proteinExistence type="predicted"/>
<accession>A0A382CB56</accession>
<name>A0A382CB56_9ZZZZ</name>
<evidence type="ECO:0000256" key="1">
    <source>
        <dbReference type="SAM" id="MobiDB-lite"/>
    </source>
</evidence>
<organism evidence="2">
    <name type="scientific">marine metagenome</name>
    <dbReference type="NCBI Taxonomy" id="408172"/>
    <lineage>
        <taxon>unclassified sequences</taxon>
        <taxon>metagenomes</taxon>
        <taxon>ecological metagenomes</taxon>
    </lineage>
</organism>
<gene>
    <name evidence="2" type="ORF">METZ01_LOCUS176202</name>
</gene>
<feature type="region of interest" description="Disordered" evidence="1">
    <location>
        <begin position="1"/>
        <end position="25"/>
    </location>
</feature>
<reference evidence="2" key="1">
    <citation type="submission" date="2018-05" db="EMBL/GenBank/DDBJ databases">
        <authorList>
            <person name="Lanie J.A."/>
            <person name="Ng W.-L."/>
            <person name="Kazmierczak K.M."/>
            <person name="Andrzejewski T.M."/>
            <person name="Davidsen T.M."/>
            <person name="Wayne K.J."/>
            <person name="Tettelin H."/>
            <person name="Glass J.I."/>
            <person name="Rusch D."/>
            <person name="Podicherti R."/>
            <person name="Tsui H.-C.T."/>
            <person name="Winkler M.E."/>
        </authorList>
    </citation>
    <scope>NUCLEOTIDE SEQUENCE</scope>
</reference>
<sequence>MVSGPGGQTFQPAHPSLFQNYLPTD</sequence>
<dbReference type="AlphaFoldDB" id="A0A382CB56"/>
<evidence type="ECO:0000313" key="2">
    <source>
        <dbReference type="EMBL" id="SVB23348.1"/>
    </source>
</evidence>